<keyword evidence="1" id="KW-0812">Transmembrane</keyword>
<evidence type="ECO:0000313" key="4">
    <source>
        <dbReference type="Proteomes" id="UP000663829"/>
    </source>
</evidence>
<dbReference type="SUPFAM" id="SSF141571">
    <property type="entry name" value="Pentapeptide repeat-like"/>
    <property type="match status" value="1"/>
</dbReference>
<evidence type="ECO:0000256" key="1">
    <source>
        <dbReference type="SAM" id="Phobius"/>
    </source>
</evidence>
<evidence type="ECO:0008006" key="5">
    <source>
        <dbReference type="Google" id="ProtNLM"/>
    </source>
</evidence>
<dbReference type="OrthoDB" id="9989223at2759"/>
<dbReference type="PANTHER" id="PTHR14136">
    <property type="entry name" value="BTB_POZ DOMAIN-CONTAINING PROTEIN KCTD9"/>
    <property type="match status" value="1"/>
</dbReference>
<dbReference type="Pfam" id="PF13599">
    <property type="entry name" value="Pentapeptide_4"/>
    <property type="match status" value="1"/>
</dbReference>
<dbReference type="Gene3D" id="2.160.20.80">
    <property type="entry name" value="E3 ubiquitin-protein ligase SopA"/>
    <property type="match status" value="1"/>
</dbReference>
<keyword evidence="1" id="KW-0472">Membrane</keyword>
<proteinExistence type="predicted"/>
<feature type="transmembrane region" description="Helical" evidence="1">
    <location>
        <begin position="52"/>
        <end position="74"/>
    </location>
</feature>
<protein>
    <recommendedName>
        <fullName evidence="5">Pentapeptide repeat-containing protein</fullName>
    </recommendedName>
</protein>
<evidence type="ECO:0000313" key="2">
    <source>
        <dbReference type="EMBL" id="CAF1454193.1"/>
    </source>
</evidence>
<accession>A0A815PUN4</accession>
<dbReference type="Proteomes" id="UP000663829">
    <property type="component" value="Unassembled WGS sequence"/>
</dbReference>
<name>A0A815PUN4_9BILA</name>
<organism evidence="2 4">
    <name type="scientific">Didymodactylos carnosus</name>
    <dbReference type="NCBI Taxonomy" id="1234261"/>
    <lineage>
        <taxon>Eukaryota</taxon>
        <taxon>Metazoa</taxon>
        <taxon>Spiralia</taxon>
        <taxon>Gnathifera</taxon>
        <taxon>Rotifera</taxon>
        <taxon>Eurotatoria</taxon>
        <taxon>Bdelloidea</taxon>
        <taxon>Philodinida</taxon>
        <taxon>Philodinidae</taxon>
        <taxon>Didymodactylos</taxon>
    </lineage>
</organism>
<dbReference type="InterPro" id="IPR051082">
    <property type="entry name" value="Pentapeptide-BTB/POZ_domain"/>
</dbReference>
<sequence>MTCVYKFISISIKSLTKVYIFKNQEETMPSKSKFQVASDVKKRKCGSLFEKWLKLLSAILLPLAISVFTVVQTIQENNIAFRQREQEQRQADELQRDTIFAAYIKEMGELFMNKGRNVSEQEMIERLVFARAKTLAALRQIDLQRKTYLIQFLYEACLLDNRKYPIDLSGADLSGISLSGKSFKSRNNLDYLYLPNVNLIGASFSHTYLTQADFHGSIMTSSNFTDAYLHKANFTYCQLDGIDFSMAYASTARFQYVNLTGAFRPPLAPIWHSIVSNGAYVDIFLPDNSTLIGAFNNVVRNGDAEADGTCPTNMQTHQLPSQWYYPSNFSSIINCSILAVEGNCCFWGGKKIV</sequence>
<dbReference type="EMBL" id="CAJOBC010085099">
    <property type="protein sequence ID" value="CAF4326664.1"/>
    <property type="molecule type" value="Genomic_DNA"/>
</dbReference>
<evidence type="ECO:0000313" key="3">
    <source>
        <dbReference type="EMBL" id="CAF4326664.1"/>
    </source>
</evidence>
<dbReference type="PANTHER" id="PTHR14136:SF17">
    <property type="entry name" value="BTB_POZ DOMAIN-CONTAINING PROTEIN KCTD9"/>
    <property type="match status" value="1"/>
</dbReference>
<keyword evidence="4" id="KW-1185">Reference proteome</keyword>
<comment type="caution">
    <text evidence="2">The sequence shown here is derived from an EMBL/GenBank/DDBJ whole genome shotgun (WGS) entry which is preliminary data.</text>
</comment>
<dbReference type="InterPro" id="IPR001646">
    <property type="entry name" value="5peptide_repeat"/>
</dbReference>
<dbReference type="AlphaFoldDB" id="A0A815PUN4"/>
<dbReference type="EMBL" id="CAJNOQ010019645">
    <property type="protein sequence ID" value="CAF1454193.1"/>
    <property type="molecule type" value="Genomic_DNA"/>
</dbReference>
<reference evidence="2" key="1">
    <citation type="submission" date="2021-02" db="EMBL/GenBank/DDBJ databases">
        <authorList>
            <person name="Nowell W R."/>
        </authorList>
    </citation>
    <scope>NUCLEOTIDE SEQUENCE</scope>
</reference>
<dbReference type="Proteomes" id="UP000681722">
    <property type="component" value="Unassembled WGS sequence"/>
</dbReference>
<keyword evidence="1" id="KW-1133">Transmembrane helix</keyword>
<gene>
    <name evidence="2" type="ORF">GPM918_LOCUS34842</name>
    <name evidence="3" type="ORF">SRO942_LOCUS35556</name>
</gene>